<dbReference type="Gramene" id="AUR62032931-RA">
    <property type="protein sequence ID" value="AUR62032931-RA:cds"/>
    <property type="gene ID" value="AUR62032931"/>
</dbReference>
<dbReference type="KEGG" id="cqi:110716387"/>
<proteinExistence type="inferred from homology"/>
<dbReference type="GO" id="GO:0090729">
    <property type="term" value="F:toxin activity"/>
    <property type="evidence" value="ECO:0007669"/>
    <property type="project" value="UniProtKB-KW"/>
</dbReference>
<dbReference type="InterPro" id="IPR017989">
    <property type="entry name" value="Ribosome_inactivat_1/2"/>
</dbReference>
<evidence type="ECO:0000256" key="1">
    <source>
        <dbReference type="ARBA" id="ARBA00000237"/>
    </source>
</evidence>
<keyword evidence="5 8" id="KW-0378">Hydrolase</keyword>
<dbReference type="GO" id="GO:0030598">
    <property type="term" value="F:rRNA N-glycosylase activity"/>
    <property type="evidence" value="ECO:0007669"/>
    <property type="project" value="UniProtKB-EC"/>
</dbReference>
<dbReference type="InterPro" id="IPR017988">
    <property type="entry name" value="Ribosome_inactivat_prot_CS"/>
</dbReference>
<dbReference type="InterPro" id="IPR036041">
    <property type="entry name" value="Ribosome-inact_prot_sf"/>
</dbReference>
<dbReference type="SUPFAM" id="SSF56371">
    <property type="entry name" value="Ribosome inactivating proteins (RIP)"/>
    <property type="match status" value="1"/>
</dbReference>
<evidence type="ECO:0000256" key="3">
    <source>
        <dbReference type="ARBA" id="ARBA00012001"/>
    </source>
</evidence>
<gene>
    <name evidence="9" type="primary">LOC110716387</name>
</gene>
<dbReference type="EnsemblPlants" id="AUR62032931-RA">
    <property type="protein sequence ID" value="AUR62032931-RA:cds"/>
    <property type="gene ID" value="AUR62032931"/>
</dbReference>
<dbReference type="RefSeq" id="XP_021750695.1">
    <property type="nucleotide sequence ID" value="XM_021895003.1"/>
</dbReference>
<dbReference type="EC" id="3.2.2.22" evidence="3 8"/>
<keyword evidence="7 8" id="KW-0652">Protein synthesis inhibitor</keyword>
<dbReference type="Gene3D" id="3.40.420.10">
    <property type="entry name" value="Ricin (A subunit), domain 1"/>
    <property type="match status" value="1"/>
</dbReference>
<dbReference type="InterPro" id="IPR016139">
    <property type="entry name" value="Ribosome_inactivat_prot_sub2"/>
</dbReference>
<dbReference type="PANTHER" id="PTHR33453">
    <property type="match status" value="1"/>
</dbReference>
<dbReference type="InterPro" id="IPR016138">
    <property type="entry name" value="Ribosome_inactivat_prot_sub1"/>
</dbReference>
<sequence>MNGIQTIMRAFVVVAISTWLVILKPTFAASDLSFDATNPAATTYSKLLSDLRNLVKDPKLKYGGTNVPVMAATFKKKYILVDLKGSEGGTITIALNLNNDIYVVGYLDKLNGNFRSHIFKDAPSDAKTDLFPEATGKNRLTINYKSSYADIESNAGVSSRARVGLGVKPLNKFINDVYGKALVVKNEAQFMLVVIQMVSEATRFKYIESMILEKFADSYNPDPKAMRLEIRWSKISKGIKDSKKGVISPELDLKDVNDKDWKVTKVEDIVNDMALLKNFGSSSQVSVFTKLKLFMTKFLITNIGEDQAADL</sequence>
<keyword evidence="6 8" id="KW-0611">Plant defense</keyword>
<dbReference type="Pfam" id="PF00161">
    <property type="entry name" value="RIP"/>
    <property type="match status" value="1"/>
</dbReference>
<comment type="similarity">
    <text evidence="2">Belongs to the ribosome-inactivating protein family. Type 1 RIP subfamily.</text>
</comment>
<dbReference type="GO" id="GO:0006952">
    <property type="term" value="P:defense response"/>
    <property type="evidence" value="ECO:0007669"/>
    <property type="project" value="UniProtKB-KW"/>
</dbReference>
<keyword evidence="10" id="KW-1185">Reference proteome</keyword>
<dbReference type="PANTHER" id="PTHR33453:SF34">
    <property type="entry name" value="RIBOSOME-INACTIVATING PROTEIN"/>
    <property type="match status" value="1"/>
</dbReference>
<evidence type="ECO:0000313" key="9">
    <source>
        <dbReference type="EnsemblPlants" id="AUR62032931-RA:cds"/>
    </source>
</evidence>
<dbReference type="GeneID" id="110716387"/>
<accession>A0A803MNT0</accession>
<evidence type="ECO:0000256" key="8">
    <source>
        <dbReference type="RuleBase" id="RU004915"/>
    </source>
</evidence>
<evidence type="ECO:0000256" key="4">
    <source>
        <dbReference type="ARBA" id="ARBA00022656"/>
    </source>
</evidence>
<reference evidence="9" key="2">
    <citation type="submission" date="2021-03" db="UniProtKB">
        <authorList>
            <consortium name="EnsemblPlants"/>
        </authorList>
    </citation>
    <scope>IDENTIFICATION</scope>
</reference>
<organism evidence="9 10">
    <name type="scientific">Chenopodium quinoa</name>
    <name type="common">Quinoa</name>
    <dbReference type="NCBI Taxonomy" id="63459"/>
    <lineage>
        <taxon>Eukaryota</taxon>
        <taxon>Viridiplantae</taxon>
        <taxon>Streptophyta</taxon>
        <taxon>Embryophyta</taxon>
        <taxon>Tracheophyta</taxon>
        <taxon>Spermatophyta</taxon>
        <taxon>Magnoliopsida</taxon>
        <taxon>eudicotyledons</taxon>
        <taxon>Gunneridae</taxon>
        <taxon>Pentapetalae</taxon>
        <taxon>Caryophyllales</taxon>
        <taxon>Chenopodiaceae</taxon>
        <taxon>Chenopodioideae</taxon>
        <taxon>Atripliceae</taxon>
        <taxon>Chenopodium</taxon>
    </lineage>
</organism>
<keyword evidence="4 8" id="KW-0800">Toxin</keyword>
<evidence type="ECO:0000256" key="2">
    <source>
        <dbReference type="ARBA" id="ARBA00008544"/>
    </source>
</evidence>
<evidence type="ECO:0000313" key="10">
    <source>
        <dbReference type="Proteomes" id="UP000596660"/>
    </source>
</evidence>
<dbReference type="RefSeq" id="XP_021750696.1">
    <property type="nucleotide sequence ID" value="XM_021895004.1"/>
</dbReference>
<dbReference type="Gene3D" id="4.10.470.10">
    <property type="entry name" value="Ricin (A Subunit), domain 2"/>
    <property type="match status" value="1"/>
</dbReference>
<evidence type="ECO:0000256" key="7">
    <source>
        <dbReference type="ARBA" id="ARBA00023193"/>
    </source>
</evidence>
<name>A0A803MNT0_CHEQI</name>
<comment type="catalytic activity">
    <reaction evidence="1 8">
        <text>Endohydrolysis of the N-glycosidic bond at one specific adenosine on the 28S rRNA.</text>
        <dbReference type="EC" id="3.2.2.22"/>
    </reaction>
</comment>
<dbReference type="InterPro" id="IPR001574">
    <property type="entry name" value="Ribosome_inactivat_prot"/>
</dbReference>
<reference evidence="9" key="1">
    <citation type="journal article" date="2017" name="Nature">
        <title>The genome of Chenopodium quinoa.</title>
        <authorList>
            <person name="Jarvis D.E."/>
            <person name="Ho Y.S."/>
            <person name="Lightfoot D.J."/>
            <person name="Schmoeckel S.M."/>
            <person name="Li B."/>
            <person name="Borm T.J.A."/>
            <person name="Ohyanagi H."/>
            <person name="Mineta K."/>
            <person name="Michell C.T."/>
            <person name="Saber N."/>
            <person name="Kharbatia N.M."/>
            <person name="Rupper R.R."/>
            <person name="Sharp A.R."/>
            <person name="Dally N."/>
            <person name="Boughton B.A."/>
            <person name="Woo Y.H."/>
            <person name="Gao G."/>
            <person name="Schijlen E.G.W.M."/>
            <person name="Guo X."/>
            <person name="Momin A.A."/>
            <person name="Negrao S."/>
            <person name="Al-Babili S."/>
            <person name="Gehring C."/>
            <person name="Roessner U."/>
            <person name="Jung C."/>
            <person name="Murphy K."/>
            <person name="Arold S.T."/>
            <person name="Gojobori T."/>
            <person name="van der Linden C.G."/>
            <person name="van Loo E.N."/>
            <person name="Jellen E.N."/>
            <person name="Maughan P.J."/>
            <person name="Tester M."/>
        </authorList>
    </citation>
    <scope>NUCLEOTIDE SEQUENCE [LARGE SCALE GENOMIC DNA]</scope>
    <source>
        <strain evidence="9">cv. PI 614886</strain>
    </source>
</reference>
<protein>
    <recommendedName>
        <fullName evidence="3 8">rRNA N-glycosylase</fullName>
        <ecNumber evidence="3 8">3.2.2.22</ecNumber>
    </recommendedName>
</protein>
<dbReference type="PRINTS" id="PR00396">
    <property type="entry name" value="SHIGARICIN"/>
</dbReference>
<dbReference type="OrthoDB" id="1704365at2759"/>
<evidence type="ECO:0000256" key="5">
    <source>
        <dbReference type="ARBA" id="ARBA00022801"/>
    </source>
</evidence>
<dbReference type="AlphaFoldDB" id="A0A803MNT0"/>
<dbReference type="OMA" id="TNIGEDQ"/>
<dbReference type="GO" id="GO:0017148">
    <property type="term" value="P:negative regulation of translation"/>
    <property type="evidence" value="ECO:0007669"/>
    <property type="project" value="UniProtKB-KW"/>
</dbReference>
<evidence type="ECO:0000256" key="6">
    <source>
        <dbReference type="ARBA" id="ARBA00022821"/>
    </source>
</evidence>
<dbReference type="PROSITE" id="PS00275">
    <property type="entry name" value="SHIGA_RICIN"/>
    <property type="match status" value="1"/>
</dbReference>
<dbReference type="Proteomes" id="UP000596660">
    <property type="component" value="Unplaced"/>
</dbReference>
<dbReference type="RefSeq" id="XP_021750694.1">
    <property type="nucleotide sequence ID" value="XM_021895002.1"/>
</dbReference>